<dbReference type="PANTHER" id="PTHR39966">
    <property type="entry name" value="BLL2471 PROTEIN-RELATED"/>
    <property type="match status" value="1"/>
</dbReference>
<reference evidence="2 3" key="1">
    <citation type="submission" date="2019-07" db="EMBL/GenBank/DDBJ databases">
        <authorList>
            <person name="Kim J.K."/>
            <person name="Cheong H.-M."/>
            <person name="Choi Y."/>
            <person name="Hwang K.J."/>
            <person name="Lee S."/>
            <person name="Choi C."/>
        </authorList>
    </citation>
    <scope>NUCLEOTIDE SEQUENCE [LARGE SCALE GENOMIC DNA]</scope>
    <source>
        <strain evidence="2 3">KS 22</strain>
    </source>
</reference>
<dbReference type="Proteomes" id="UP000515679">
    <property type="component" value="Chromosome"/>
</dbReference>
<organism evidence="2 3">
    <name type="scientific">Cohnella cholangitidis</name>
    <dbReference type="NCBI Taxonomy" id="2598458"/>
    <lineage>
        <taxon>Bacteria</taxon>
        <taxon>Bacillati</taxon>
        <taxon>Bacillota</taxon>
        <taxon>Bacilli</taxon>
        <taxon>Bacillales</taxon>
        <taxon>Paenibacillaceae</taxon>
        <taxon>Cohnella</taxon>
    </lineage>
</organism>
<feature type="domain" description="Hemerythrin-like" evidence="1">
    <location>
        <begin position="20"/>
        <end position="158"/>
    </location>
</feature>
<keyword evidence="3" id="KW-1185">Reference proteome</keyword>
<dbReference type="Pfam" id="PF01814">
    <property type="entry name" value="Hemerythrin"/>
    <property type="match status" value="1"/>
</dbReference>
<evidence type="ECO:0000313" key="2">
    <source>
        <dbReference type="EMBL" id="QMV45213.1"/>
    </source>
</evidence>
<sequence>MYGCGGQRAESIDASLCAPLQRLMREHIPLWDDLEEFLLTAERVEAEAGVNQEEALTRLYEQVSSFAARLKVHARKEDDVLFPMMARYIGRETGPISVMEYEHSQAEYYLDKFLEEASGDRRGINANAAKVVAGYAIEAYSILTTHFSKEENVLFPMAESMLSDEEKARLDSMMLQME</sequence>
<accession>A0A7G5C7M9</accession>
<dbReference type="InterPro" id="IPR012312">
    <property type="entry name" value="Hemerythrin-like"/>
</dbReference>
<proteinExistence type="predicted"/>
<dbReference type="KEGG" id="cchl:FPL14_27640"/>
<evidence type="ECO:0000313" key="3">
    <source>
        <dbReference type="Proteomes" id="UP000515679"/>
    </source>
</evidence>
<protein>
    <submittedName>
        <fullName evidence="2">Hemerythrin domain-containing protein</fullName>
    </submittedName>
</protein>
<dbReference type="AlphaFoldDB" id="A0A7G5C7M9"/>
<dbReference type="Gene3D" id="1.20.120.520">
    <property type="entry name" value="nmb1532 protein domain like"/>
    <property type="match status" value="1"/>
</dbReference>
<evidence type="ECO:0000259" key="1">
    <source>
        <dbReference type="Pfam" id="PF01814"/>
    </source>
</evidence>
<dbReference type="EMBL" id="CP041969">
    <property type="protein sequence ID" value="QMV45213.1"/>
    <property type="molecule type" value="Genomic_DNA"/>
</dbReference>
<gene>
    <name evidence="2" type="ORF">FPL14_27640</name>
</gene>
<name>A0A7G5C7M9_9BACL</name>
<dbReference type="GO" id="GO:0005886">
    <property type="term" value="C:plasma membrane"/>
    <property type="evidence" value="ECO:0007669"/>
    <property type="project" value="TreeGrafter"/>
</dbReference>
<dbReference type="PANTHER" id="PTHR39966:SF1">
    <property type="entry name" value="HEMERYTHRIN-LIKE DOMAIN-CONTAINING PROTEIN"/>
    <property type="match status" value="1"/>
</dbReference>